<name>A0A921IIP3_9FIRM</name>
<dbReference type="Pfam" id="PF12833">
    <property type="entry name" value="HTH_18"/>
    <property type="match status" value="1"/>
</dbReference>
<evidence type="ECO:0000256" key="3">
    <source>
        <dbReference type="ARBA" id="ARBA00023163"/>
    </source>
</evidence>
<dbReference type="PANTHER" id="PTHR46796">
    <property type="entry name" value="HTH-TYPE TRANSCRIPTIONAL ACTIVATOR RHAS-RELATED"/>
    <property type="match status" value="1"/>
</dbReference>
<comment type="caution">
    <text evidence="6">The sequence shown here is derived from an EMBL/GenBank/DDBJ whole genome shotgun (WGS) entry which is preliminary data.</text>
</comment>
<gene>
    <name evidence="6" type="ORF">K8V20_02560</name>
</gene>
<sequence length="311" mass="35161">MAVNEAFPLRVDAVTTAWAGERRLEDSIAAVQTQGWQLVYVRSGSIEERCNDKVVLLRAGGILLHQPEETFAMRSIGEIPPEVLRMDFFCSSSIMDRFRGAVFHAEPAEQHDLNWLMKATQELYDPPPVPGDKPTQKEDVPFGACQQVAIHLENLLILLARRCKRPRKPTSRVRRERRQLALIEAARAYFAQNLTHEVKVDEVCQAVGCTRTQLQQAFRSRLRHTAMEEFAAMRLEYAAQLLARGATPGEVAAQLGYCSGAYFSQKFHAATGNTPSAYRRMQQGLPARRQNRQQKDKEAPKTSIPETEQKK</sequence>
<keyword evidence="2" id="KW-0238">DNA-binding</keyword>
<keyword evidence="3" id="KW-0804">Transcription</keyword>
<feature type="region of interest" description="Disordered" evidence="4">
    <location>
        <begin position="282"/>
        <end position="311"/>
    </location>
</feature>
<dbReference type="GO" id="GO:0043565">
    <property type="term" value="F:sequence-specific DNA binding"/>
    <property type="evidence" value="ECO:0007669"/>
    <property type="project" value="InterPro"/>
</dbReference>
<dbReference type="AlphaFoldDB" id="A0A921IIP3"/>
<evidence type="ECO:0000256" key="2">
    <source>
        <dbReference type="ARBA" id="ARBA00023125"/>
    </source>
</evidence>
<evidence type="ECO:0000256" key="4">
    <source>
        <dbReference type="SAM" id="MobiDB-lite"/>
    </source>
</evidence>
<dbReference type="InterPro" id="IPR009057">
    <property type="entry name" value="Homeodomain-like_sf"/>
</dbReference>
<reference evidence="6" key="2">
    <citation type="submission" date="2021-09" db="EMBL/GenBank/DDBJ databases">
        <authorList>
            <person name="Gilroy R."/>
        </authorList>
    </citation>
    <scope>NUCLEOTIDE SEQUENCE</scope>
    <source>
        <strain evidence="6">ChiBcec21-2208</strain>
    </source>
</reference>
<evidence type="ECO:0000313" key="6">
    <source>
        <dbReference type="EMBL" id="HJG27516.1"/>
    </source>
</evidence>
<proteinExistence type="predicted"/>
<dbReference type="PROSITE" id="PS01124">
    <property type="entry name" value="HTH_ARAC_FAMILY_2"/>
    <property type="match status" value="1"/>
</dbReference>
<dbReference type="GO" id="GO:0003700">
    <property type="term" value="F:DNA-binding transcription factor activity"/>
    <property type="evidence" value="ECO:0007669"/>
    <property type="project" value="InterPro"/>
</dbReference>
<dbReference type="InterPro" id="IPR018060">
    <property type="entry name" value="HTH_AraC"/>
</dbReference>
<dbReference type="InterPro" id="IPR050204">
    <property type="entry name" value="AraC_XylS_family_regulators"/>
</dbReference>
<organism evidence="6 7">
    <name type="scientific">Subdoligranulum variabile</name>
    <dbReference type="NCBI Taxonomy" id="214851"/>
    <lineage>
        <taxon>Bacteria</taxon>
        <taxon>Bacillati</taxon>
        <taxon>Bacillota</taxon>
        <taxon>Clostridia</taxon>
        <taxon>Eubacteriales</taxon>
        <taxon>Oscillospiraceae</taxon>
        <taxon>Subdoligranulum</taxon>
    </lineage>
</organism>
<keyword evidence="1" id="KW-0805">Transcription regulation</keyword>
<evidence type="ECO:0000259" key="5">
    <source>
        <dbReference type="PROSITE" id="PS01124"/>
    </source>
</evidence>
<dbReference type="Proteomes" id="UP000782880">
    <property type="component" value="Unassembled WGS sequence"/>
</dbReference>
<dbReference type="SUPFAM" id="SSF46689">
    <property type="entry name" value="Homeodomain-like"/>
    <property type="match status" value="2"/>
</dbReference>
<evidence type="ECO:0000313" key="7">
    <source>
        <dbReference type="Proteomes" id="UP000782880"/>
    </source>
</evidence>
<dbReference type="Gene3D" id="1.10.10.60">
    <property type="entry name" value="Homeodomain-like"/>
    <property type="match status" value="1"/>
</dbReference>
<reference evidence="6" key="1">
    <citation type="journal article" date="2021" name="PeerJ">
        <title>Extensive microbial diversity within the chicken gut microbiome revealed by metagenomics and culture.</title>
        <authorList>
            <person name="Gilroy R."/>
            <person name="Ravi A."/>
            <person name="Getino M."/>
            <person name="Pursley I."/>
            <person name="Horton D.L."/>
            <person name="Alikhan N.F."/>
            <person name="Baker D."/>
            <person name="Gharbi K."/>
            <person name="Hall N."/>
            <person name="Watson M."/>
            <person name="Adriaenssens E.M."/>
            <person name="Foster-Nyarko E."/>
            <person name="Jarju S."/>
            <person name="Secka A."/>
            <person name="Antonio M."/>
            <person name="Oren A."/>
            <person name="Chaudhuri R.R."/>
            <person name="La Ragione R."/>
            <person name="Hildebrand F."/>
            <person name="Pallen M.J."/>
        </authorList>
    </citation>
    <scope>NUCLEOTIDE SEQUENCE</scope>
    <source>
        <strain evidence="6">ChiBcec21-2208</strain>
    </source>
</reference>
<protein>
    <submittedName>
        <fullName evidence="6">AraC family transcriptional regulator</fullName>
    </submittedName>
</protein>
<dbReference type="SMART" id="SM00342">
    <property type="entry name" value="HTH_ARAC"/>
    <property type="match status" value="1"/>
</dbReference>
<feature type="domain" description="HTH araC/xylS-type" evidence="5">
    <location>
        <begin position="184"/>
        <end position="281"/>
    </location>
</feature>
<dbReference type="EMBL" id="DYVE01000066">
    <property type="protein sequence ID" value="HJG27516.1"/>
    <property type="molecule type" value="Genomic_DNA"/>
</dbReference>
<accession>A0A921IIP3</accession>
<evidence type="ECO:0000256" key="1">
    <source>
        <dbReference type="ARBA" id="ARBA00023015"/>
    </source>
</evidence>